<sequence>MSTSSSPTSSTSGQDNIDELWRAIERENSGGMLHPSSTDELLRAMKDAMERNGVPDSGAKSLVLAFIINVYARLFNDL</sequence>
<organism evidence="1 4">
    <name type="scientific">Aphanomyces astaci</name>
    <name type="common">Crayfish plague agent</name>
    <dbReference type="NCBI Taxonomy" id="112090"/>
    <lineage>
        <taxon>Eukaryota</taxon>
        <taxon>Sar</taxon>
        <taxon>Stramenopiles</taxon>
        <taxon>Oomycota</taxon>
        <taxon>Saprolegniomycetes</taxon>
        <taxon>Saprolegniales</taxon>
        <taxon>Verrucalvaceae</taxon>
        <taxon>Aphanomyces</taxon>
    </lineage>
</organism>
<evidence type="ECO:0000313" key="2">
    <source>
        <dbReference type="EMBL" id="RHZ09090.1"/>
    </source>
</evidence>
<dbReference type="AlphaFoldDB" id="A0A3R6XY57"/>
<evidence type="ECO:0000313" key="3">
    <source>
        <dbReference type="Proteomes" id="UP000285430"/>
    </source>
</evidence>
<dbReference type="EMBL" id="QUTH01005676">
    <property type="protein sequence ID" value="RHZ09090.1"/>
    <property type="molecule type" value="Genomic_DNA"/>
</dbReference>
<evidence type="ECO:0000313" key="1">
    <source>
        <dbReference type="EMBL" id="RHY94881.1"/>
    </source>
</evidence>
<dbReference type="EMBL" id="QUTG01002745">
    <property type="protein sequence ID" value="RHY94881.1"/>
    <property type="molecule type" value="Genomic_DNA"/>
</dbReference>
<evidence type="ECO:0000313" key="4">
    <source>
        <dbReference type="Proteomes" id="UP000285712"/>
    </source>
</evidence>
<gene>
    <name evidence="1" type="ORF">DYB35_009379</name>
    <name evidence="2" type="ORF">DYB37_009822</name>
</gene>
<dbReference type="Proteomes" id="UP000285430">
    <property type="component" value="Unassembled WGS sequence"/>
</dbReference>
<comment type="caution">
    <text evidence="1">The sequence shown here is derived from an EMBL/GenBank/DDBJ whole genome shotgun (WGS) entry which is preliminary data.</text>
</comment>
<name>A0A3R6XY57_APHAT</name>
<accession>A0A3R6XY57</accession>
<dbReference type="VEuPathDB" id="FungiDB:H257_14073"/>
<protein>
    <submittedName>
        <fullName evidence="1">Uncharacterized protein</fullName>
    </submittedName>
</protein>
<proteinExistence type="predicted"/>
<reference evidence="3 4" key="1">
    <citation type="submission" date="2018-08" db="EMBL/GenBank/DDBJ databases">
        <title>Aphanomyces genome sequencing and annotation.</title>
        <authorList>
            <person name="Minardi D."/>
            <person name="Oidtmann B."/>
            <person name="Van Der Giezen M."/>
            <person name="Studholme D.J."/>
        </authorList>
    </citation>
    <scope>NUCLEOTIDE SEQUENCE [LARGE SCALE GENOMIC DNA]</scope>
    <source>
        <strain evidence="2 3">Da</strain>
        <strain evidence="1 4">Sv</strain>
    </source>
</reference>
<dbReference type="Proteomes" id="UP000285712">
    <property type="component" value="Unassembled WGS sequence"/>
</dbReference>